<dbReference type="Proteomes" id="UP001601059">
    <property type="component" value="Unassembled WGS sequence"/>
</dbReference>
<proteinExistence type="predicted"/>
<protein>
    <submittedName>
        <fullName evidence="1">Uncharacterized protein</fullName>
    </submittedName>
</protein>
<dbReference type="EMBL" id="JBIACK010000006">
    <property type="protein sequence ID" value="MFE8701627.1"/>
    <property type="molecule type" value="Genomic_DNA"/>
</dbReference>
<sequence>MTKEQILSAFDACGLGKLGEELGYKLWVNGALKECDEETLELFLESYDFKEGQAMLLHHFLFHFRMFKRVHDHNNLPLSYLSFRR</sequence>
<dbReference type="RefSeq" id="WP_389361596.1">
    <property type="nucleotide sequence ID" value="NZ_JBIACK010000006.1"/>
</dbReference>
<evidence type="ECO:0000313" key="1">
    <source>
        <dbReference type="EMBL" id="MFE8701627.1"/>
    </source>
</evidence>
<accession>A0ABW6KG06</accession>
<keyword evidence="2" id="KW-1185">Reference proteome</keyword>
<gene>
    <name evidence="1" type="ORF">ACFYKX_13570</name>
</gene>
<name>A0ABW6KG06_9BACI</name>
<reference evidence="1 2" key="1">
    <citation type="submission" date="2024-08" db="EMBL/GenBank/DDBJ databases">
        <title>Two novel Cytobacillus novel species.</title>
        <authorList>
            <person name="Liu G."/>
        </authorList>
    </citation>
    <scope>NUCLEOTIDE SEQUENCE [LARGE SCALE GENOMIC DNA]</scope>
    <source>
        <strain evidence="1 2">FJAT-54145</strain>
    </source>
</reference>
<evidence type="ECO:0000313" key="2">
    <source>
        <dbReference type="Proteomes" id="UP001601059"/>
    </source>
</evidence>
<organism evidence="1 2">
    <name type="scientific">Cytobacillus spartinae</name>
    <dbReference type="NCBI Taxonomy" id="3299023"/>
    <lineage>
        <taxon>Bacteria</taxon>
        <taxon>Bacillati</taxon>
        <taxon>Bacillota</taxon>
        <taxon>Bacilli</taxon>
        <taxon>Bacillales</taxon>
        <taxon>Bacillaceae</taxon>
        <taxon>Cytobacillus</taxon>
    </lineage>
</organism>
<comment type="caution">
    <text evidence="1">The sequence shown here is derived from an EMBL/GenBank/DDBJ whole genome shotgun (WGS) entry which is preliminary data.</text>
</comment>